<dbReference type="PROSITE" id="PS51257">
    <property type="entry name" value="PROKAR_LIPOPROTEIN"/>
    <property type="match status" value="1"/>
</dbReference>
<dbReference type="Pfam" id="PF10988">
    <property type="entry name" value="DUF2807"/>
    <property type="match status" value="1"/>
</dbReference>
<dbReference type="Proteomes" id="UP000322159">
    <property type="component" value="Chromosome"/>
</dbReference>
<feature type="domain" description="Putative auto-transporter adhesin head GIN" evidence="1">
    <location>
        <begin position="59"/>
        <end position="237"/>
    </location>
</feature>
<dbReference type="InterPro" id="IPR021255">
    <property type="entry name" value="DUF2807"/>
</dbReference>
<reference evidence="2 3" key="1">
    <citation type="submission" date="2019-09" db="EMBL/GenBank/DDBJ databases">
        <title>Genome sequencing of strain KACC 19322.</title>
        <authorList>
            <person name="Heo J."/>
            <person name="Kim S.-J."/>
            <person name="Kim J.-S."/>
            <person name="Hong S.-B."/>
            <person name="Kwon S.-W."/>
        </authorList>
    </citation>
    <scope>NUCLEOTIDE SEQUENCE [LARGE SCALE GENOMIC DNA]</scope>
    <source>
        <strain evidence="2 3">KACC 19322</strain>
    </source>
</reference>
<sequence>MNTTTRGRRGRRIALAAGVGVVGATLLAGCLPVPRIAFPPEALGELATEQHAVSDEVHALRLETGGSVDVVLGDEPGLTIRGPQGILDRLTVDESNGTLVLGSTGGAGWLGELLRYTLTVTSLDTVELSGSGDVRADLSAADVVTIRVDGSGDVTGTGVAADSVDVELSGSGDVRLAGQADTATLRVSGSGDLSAGALRLVDALAEVDGSGDLTVHASGELDASVSGSGDILVRGNPRVTREISGSGDIVGA</sequence>
<organism evidence="2 3">
    <name type="scientific">Protaetiibacter larvae</name>
    <dbReference type="NCBI Taxonomy" id="2592654"/>
    <lineage>
        <taxon>Bacteria</taxon>
        <taxon>Bacillati</taxon>
        <taxon>Actinomycetota</taxon>
        <taxon>Actinomycetes</taxon>
        <taxon>Micrococcales</taxon>
        <taxon>Microbacteriaceae</taxon>
        <taxon>Protaetiibacter</taxon>
    </lineage>
</organism>
<dbReference type="Gene3D" id="2.160.20.120">
    <property type="match status" value="1"/>
</dbReference>
<dbReference type="KEGG" id="lyk:FLP23_03820"/>
<dbReference type="OrthoDB" id="7058210at2"/>
<dbReference type="AlphaFoldDB" id="A0A5C1Y5N9"/>
<evidence type="ECO:0000313" key="2">
    <source>
        <dbReference type="EMBL" id="QEO09214.1"/>
    </source>
</evidence>
<accession>A0A5C1Y5N9</accession>
<gene>
    <name evidence="2" type="ORF">FLP23_03820</name>
</gene>
<dbReference type="RefSeq" id="WP_149324644.1">
    <property type="nucleotide sequence ID" value="NZ_CP043504.1"/>
</dbReference>
<dbReference type="PANTHER" id="PTHR39200">
    <property type="entry name" value="HYPOTHETICAL EXPORTED PROTEIN"/>
    <property type="match status" value="1"/>
</dbReference>
<dbReference type="EMBL" id="CP043504">
    <property type="protein sequence ID" value="QEO09214.1"/>
    <property type="molecule type" value="Genomic_DNA"/>
</dbReference>
<name>A0A5C1Y5N9_9MICO</name>
<keyword evidence="3" id="KW-1185">Reference proteome</keyword>
<evidence type="ECO:0000259" key="1">
    <source>
        <dbReference type="Pfam" id="PF10988"/>
    </source>
</evidence>
<proteinExistence type="predicted"/>
<evidence type="ECO:0000313" key="3">
    <source>
        <dbReference type="Proteomes" id="UP000322159"/>
    </source>
</evidence>
<protein>
    <submittedName>
        <fullName evidence="2">DUF2807 domain-containing protein</fullName>
    </submittedName>
</protein>
<dbReference type="PANTHER" id="PTHR39200:SF1">
    <property type="entry name" value="AUTO-TRANSPORTER ADHESIN HEAD GIN DOMAIN-CONTAINING PROTEIN-RELATED"/>
    <property type="match status" value="1"/>
</dbReference>